<dbReference type="InterPro" id="IPR022140">
    <property type="entry name" value="Kinesin-like_KIF1-typ"/>
</dbReference>
<feature type="region of interest" description="Disordered" evidence="12">
    <location>
        <begin position="556"/>
        <end position="575"/>
    </location>
</feature>
<keyword evidence="3" id="KW-0597">Phosphoprotein</keyword>
<evidence type="ECO:0000313" key="14">
    <source>
        <dbReference type="EMBL" id="AFE79625.1"/>
    </source>
</evidence>
<dbReference type="Gene3D" id="2.60.200.20">
    <property type="match status" value="1"/>
</dbReference>
<dbReference type="GO" id="GO:0005737">
    <property type="term" value="C:cytoplasm"/>
    <property type="evidence" value="ECO:0007669"/>
    <property type="project" value="UniProtKB-ARBA"/>
</dbReference>
<feature type="region of interest" description="Disordered" evidence="12">
    <location>
        <begin position="1417"/>
        <end position="1436"/>
    </location>
</feature>
<evidence type="ECO:0000256" key="6">
    <source>
        <dbReference type="ARBA" id="ARBA00022840"/>
    </source>
</evidence>
<protein>
    <submittedName>
        <fullName evidence="14">Kinesin-like protein KIF13A isoform d</fullName>
    </submittedName>
</protein>
<evidence type="ECO:0000256" key="8">
    <source>
        <dbReference type="ARBA" id="ARBA00023175"/>
    </source>
</evidence>
<feature type="compositionally biased region" description="Polar residues" evidence="12">
    <location>
        <begin position="1709"/>
        <end position="1731"/>
    </location>
</feature>
<name>H9FYB6_MACMU</name>
<dbReference type="FunFam" id="2.60.200.20:FF:000002">
    <property type="entry name" value="Kinesin family member 13A"/>
    <property type="match status" value="1"/>
</dbReference>
<dbReference type="Pfam" id="PF00498">
    <property type="entry name" value="FHA"/>
    <property type="match status" value="1"/>
</dbReference>
<dbReference type="InterPro" id="IPR000253">
    <property type="entry name" value="FHA_dom"/>
</dbReference>
<evidence type="ECO:0000256" key="2">
    <source>
        <dbReference type="ARBA" id="ARBA00022490"/>
    </source>
</evidence>
<dbReference type="Pfam" id="PF00225">
    <property type="entry name" value="Kinesin"/>
    <property type="match status" value="1"/>
</dbReference>
<keyword evidence="2" id="KW-0963">Cytoplasm</keyword>
<feature type="binding site" evidence="10">
    <location>
        <begin position="102"/>
        <end position="109"/>
    </location>
    <ligand>
        <name>ATP</name>
        <dbReference type="ChEBI" id="CHEBI:30616"/>
    </ligand>
</feature>
<keyword evidence="4" id="KW-0493">Microtubule</keyword>
<keyword evidence="6 10" id="KW-0067">ATP-binding</keyword>
<dbReference type="InterPro" id="IPR032405">
    <property type="entry name" value="Kinesin_assoc"/>
</dbReference>
<dbReference type="InterPro" id="IPR001752">
    <property type="entry name" value="Kinesin_motor_dom"/>
</dbReference>
<proteinExistence type="evidence at transcript level"/>
<dbReference type="PRINTS" id="PR00380">
    <property type="entry name" value="KINESINHEAVY"/>
</dbReference>
<dbReference type="PANTHER" id="PTHR47117">
    <property type="entry name" value="STAR-RELATED LIPID TRANSFER PROTEIN 9"/>
    <property type="match status" value="1"/>
</dbReference>
<evidence type="ECO:0000256" key="12">
    <source>
        <dbReference type="SAM" id="MobiDB-lite"/>
    </source>
</evidence>
<evidence type="ECO:0000256" key="9">
    <source>
        <dbReference type="ARBA" id="ARBA00023212"/>
    </source>
</evidence>
<sequence>MSDTKVKVAVRVRPMNRRELELNTKCVVEMEGNQTVLHPPPANTKQGERKPPKVFAFDYCFWSMDESNTTKYAGQEVVFKCLGEGILEKAFQGYNACIFAYGQTGSGKSFSMMGHAEQLGLIPRLCCALFKRISLEQNESQTFKVEVSYMEIYNEKVRDLLDPKGSRQSLKVREHKVLGPYVDGLSQLAVTSFEDIESLMSEGNKSRTVAATNMNEESSRSHAVFNIIITQTLYDLQSGNSGEKVSKVSLVDLAGSERVSKTGAAGERLKEGSNINKSLTTLGLVISSLADQAAGKGKNKFVPYRDSVLTWLLKDNLGGNSQTSMIATISPAADNYEETLSTLRYADRAKRIVNHAVVNEDPNAKVIRELREEVEKLREQLSQAEAMKAPELKEKLEESEKLIKELTVTWEEKLRKTEEIAQERQRQLESMGISLEMSGIKVGDDKCYLVNLNADPALNELLVYYLKDHTRVGADTSQDIQLFGIGIQPEHCEIDIASDGDVTLTPKENARSCVNGTLVCSPTQLWHGDRILWGNNHFFRINLPKRKRRDWLKDFEKETGPPEHDLDAASEASSEPDYNYEFAQMEVIMKTLNSNDPVQNVVQVLEKQYLEEKRSALEEQRLMYERELEQLRQQLSPDRQPPSSGPDRLAYSSQTAQQKVTQWAEERDELFRQSLAKLREQLVKANTLVREANFLAEEMSKLTDYQVTLQIPAANLSANRKRGAIVSEPAIQVRRKGKSTQVWTIEKLENKLIDMRDLYQEWKEKVPEAKRLCGKRGDPFYEAQENHNLIGVANVFLECLFCDVKLQYAVPIISQQGEVAGRLHVEVMRVTGAVPERVVEDDSSENSSESGSLEVVDSSGEIIHRVKKLTCRVKIKEATGLPLNLSNFVFCQYTFWDQCESTVAAPVVDPEVPSPQSKDAQYTVTFSHCKDYVVNVTEEFLEFISDGALAIEVWGHRCAGNGTSIWEVDSLHAKTRTLHDRWNEVTRRIEMWISILELNELGEYAAVELHQAKDVNTGGIFQLRQGHSRRVQVTVKPVQHSGTLPLMVEAILSVSIGCVTARSTKLQRGLDSYQEEDLNCVRERWSDALIKRREYLDEQIKKVSNKTEKTEDDVEREAQLVEQWVGLTEERNAVLVPAPGSGIPGAPADWIPPPGMETHIPVLFLDLNADDLSANEQLVGPHASGVNSILPKEHGSQFFYLPIIKHSDDEVSATASWDSSVHDSVHLNRVTPQNERIYLIVKTTVQLSHPAAMELVLRKRIAANIYNKQSFTQSLKRRISLKNIFYSCGVTYEIVSNIPKATEEIEDRETLALLAARSENEGTSDGETYIEKYTRGVLQVENILSLERLRQAVTVKEALSTKARHIRRSLSTPNVHNVSSSRPDLSGFDEDDKGWPENQMDMSDYSSSYQDVACYGTLPRDSPRRNKEGSGCTSETPHALTVSPFKAFSPQPPKFFKPLMPVKEEHKKRIALEARPLLSQEDSEEEENELEAINRKLISSQPYVPVEFADFSVYNASLENREWFSSKVDLSNSRVLEKEVSRSPTTSSITSGYFSHSASNATLSDMVVPSSDSSDQLAIQTKDADSTEHSTPSLVHDFRPSSNKELTEVEKGLVKDKIIMVPLKENSALVKGSPSSQSIPEKNSKSLCRTGSCSELDGSVQNCPSKISQPARGFCPREVTVEHTTSILEDHSFTEFMGVSEGKDFDGLTDSSAGELSSRRNLPNKTGSKTVSDGLHHPSQLHSKLENDQGGTTSR</sequence>
<feature type="domain" description="Kinesin motor" evidence="13">
    <location>
        <begin position="5"/>
        <end position="352"/>
    </location>
</feature>
<dbReference type="Pfam" id="PF16183">
    <property type="entry name" value="Kinesin_assoc"/>
    <property type="match status" value="1"/>
</dbReference>
<dbReference type="PROSITE" id="PS00411">
    <property type="entry name" value="KINESIN_MOTOR_1"/>
    <property type="match status" value="1"/>
</dbReference>
<dbReference type="SUPFAM" id="SSF49879">
    <property type="entry name" value="SMAD/FHA domain"/>
    <property type="match status" value="1"/>
</dbReference>
<dbReference type="InterPro" id="IPR008984">
    <property type="entry name" value="SMAD_FHA_dom_sf"/>
</dbReference>
<dbReference type="PROSITE" id="PS50067">
    <property type="entry name" value="KINESIN_MOTOR_2"/>
    <property type="match status" value="1"/>
</dbReference>
<dbReference type="Pfam" id="PF12473">
    <property type="entry name" value="DUF3694"/>
    <property type="match status" value="2"/>
</dbReference>
<feature type="region of interest" description="Disordered" evidence="12">
    <location>
        <begin position="633"/>
        <end position="657"/>
    </location>
</feature>
<dbReference type="GO" id="GO:0005874">
    <property type="term" value="C:microtubule"/>
    <property type="evidence" value="ECO:0007669"/>
    <property type="project" value="UniProtKB-KW"/>
</dbReference>
<feature type="compositionally biased region" description="Low complexity" evidence="12">
    <location>
        <begin position="1566"/>
        <end position="1575"/>
    </location>
</feature>
<evidence type="ECO:0000256" key="10">
    <source>
        <dbReference type="PROSITE-ProRule" id="PRU00283"/>
    </source>
</evidence>
<dbReference type="InterPro" id="IPR027417">
    <property type="entry name" value="P-loop_NTPase"/>
</dbReference>
<dbReference type="SMART" id="SM00129">
    <property type="entry name" value="KISc"/>
    <property type="match status" value="1"/>
</dbReference>
<dbReference type="Gene3D" id="6.10.250.2520">
    <property type="match status" value="1"/>
</dbReference>
<dbReference type="InterPro" id="IPR036961">
    <property type="entry name" value="Kinesin_motor_dom_sf"/>
</dbReference>
<evidence type="ECO:0000256" key="11">
    <source>
        <dbReference type="SAM" id="Coils"/>
    </source>
</evidence>
<dbReference type="InterPro" id="IPR022164">
    <property type="entry name" value="Kinesin-like"/>
</dbReference>
<evidence type="ECO:0000256" key="4">
    <source>
        <dbReference type="ARBA" id="ARBA00022701"/>
    </source>
</evidence>
<dbReference type="SUPFAM" id="SSF52540">
    <property type="entry name" value="P-loop containing nucleoside triphosphate hydrolases"/>
    <property type="match status" value="1"/>
</dbReference>
<keyword evidence="7 11" id="KW-0175">Coiled coil</keyword>
<keyword evidence="9" id="KW-0206">Cytoskeleton</keyword>
<evidence type="ECO:0000256" key="3">
    <source>
        <dbReference type="ARBA" id="ARBA00022553"/>
    </source>
</evidence>
<feature type="coiled-coil region" evidence="11">
    <location>
        <begin position="364"/>
        <end position="409"/>
    </location>
</feature>
<feature type="region of interest" description="Disordered" evidence="12">
    <location>
        <begin position="1566"/>
        <end position="1599"/>
    </location>
</feature>
<feature type="compositionally biased region" description="Basic and acidic residues" evidence="12">
    <location>
        <begin position="556"/>
        <end position="567"/>
    </location>
</feature>
<dbReference type="Gene3D" id="3.40.850.10">
    <property type="entry name" value="Kinesin motor domain"/>
    <property type="match status" value="1"/>
</dbReference>
<keyword evidence="5 10" id="KW-0547">Nucleotide-binding</keyword>
<gene>
    <name evidence="14" type="primary">KIF13A</name>
</gene>
<keyword evidence="8 10" id="KW-0505">Motor protein</keyword>
<dbReference type="FunFam" id="3.40.850.10:FF:000010">
    <property type="entry name" value="Kinesin family member 13A"/>
    <property type="match status" value="1"/>
</dbReference>
<reference evidence="14" key="1">
    <citation type="journal article" date="2014" name="Biol. Direct">
        <title>A new rhesus macaque assembly and annotation for next-generation sequencing analyses.</title>
        <authorList>
            <person name="Zimin A.V."/>
            <person name="Cornish A.S."/>
            <person name="Maudhoo M.D."/>
            <person name="Gibbs R.M."/>
            <person name="Zhang X."/>
            <person name="Pandey S."/>
            <person name="Meehan D.T."/>
            <person name="Wipfler K."/>
            <person name="Bosinger S.E."/>
            <person name="Johnson Z.P."/>
            <person name="Tharp G.K."/>
            <person name="Marcais G."/>
            <person name="Roberts M."/>
            <person name="Ferguson B."/>
            <person name="Fox H.S."/>
            <person name="Treangen T."/>
            <person name="Salzberg S.L."/>
            <person name="Yorke J.A."/>
            <person name="Norgren R.B.Jr."/>
        </authorList>
    </citation>
    <scope>NUCLEOTIDE SEQUENCE</scope>
    <source>
        <tissue evidence="14">Caudate</tissue>
    </source>
</reference>
<evidence type="ECO:0000256" key="1">
    <source>
        <dbReference type="ARBA" id="ARBA00004245"/>
    </source>
</evidence>
<dbReference type="Pfam" id="PF12423">
    <property type="entry name" value="KIF1B"/>
    <property type="match status" value="1"/>
</dbReference>
<dbReference type="GO" id="GO:0005524">
    <property type="term" value="F:ATP binding"/>
    <property type="evidence" value="ECO:0007669"/>
    <property type="project" value="UniProtKB-UniRule"/>
</dbReference>
<evidence type="ECO:0000256" key="7">
    <source>
        <dbReference type="ARBA" id="ARBA00023054"/>
    </source>
</evidence>
<dbReference type="GO" id="GO:0008017">
    <property type="term" value="F:microtubule binding"/>
    <property type="evidence" value="ECO:0007669"/>
    <property type="project" value="InterPro"/>
</dbReference>
<dbReference type="CDD" id="cd22729">
    <property type="entry name" value="FHA_KIF13A"/>
    <property type="match status" value="1"/>
</dbReference>
<dbReference type="GO" id="GO:0045184">
    <property type="term" value="P:establishment of protein localization"/>
    <property type="evidence" value="ECO:0007669"/>
    <property type="project" value="UniProtKB-ARBA"/>
</dbReference>
<dbReference type="GO" id="GO:0003777">
    <property type="term" value="F:microtubule motor activity"/>
    <property type="evidence" value="ECO:0007669"/>
    <property type="project" value="InterPro"/>
</dbReference>
<dbReference type="EMBL" id="JU335872">
    <property type="protein sequence ID" value="AFE79625.1"/>
    <property type="molecule type" value="mRNA"/>
</dbReference>
<organism evidence="14">
    <name type="scientific">Macaca mulatta</name>
    <name type="common">Rhesus macaque</name>
    <dbReference type="NCBI Taxonomy" id="9544"/>
    <lineage>
        <taxon>Eukaryota</taxon>
        <taxon>Metazoa</taxon>
        <taxon>Chordata</taxon>
        <taxon>Craniata</taxon>
        <taxon>Vertebrata</taxon>
        <taxon>Euteleostomi</taxon>
        <taxon>Mammalia</taxon>
        <taxon>Eutheria</taxon>
        <taxon>Euarchontoglires</taxon>
        <taxon>Primates</taxon>
        <taxon>Haplorrhini</taxon>
        <taxon>Catarrhini</taxon>
        <taxon>Cercopithecidae</taxon>
        <taxon>Cercopithecinae</taxon>
        <taxon>Macaca</taxon>
    </lineage>
</organism>
<evidence type="ECO:0000259" key="13">
    <source>
        <dbReference type="PROSITE" id="PS50067"/>
    </source>
</evidence>
<accession>H9FYB6</accession>
<feature type="region of interest" description="Disordered" evidence="12">
    <location>
        <begin position="1704"/>
        <end position="1755"/>
    </location>
</feature>
<comment type="subcellular location">
    <subcellularLocation>
        <location evidence="1">Cytoplasm</location>
        <location evidence="1">Cytoskeleton</location>
    </subcellularLocation>
</comment>
<dbReference type="GO" id="GO:0007018">
    <property type="term" value="P:microtubule-based movement"/>
    <property type="evidence" value="ECO:0007669"/>
    <property type="project" value="InterPro"/>
</dbReference>
<evidence type="ECO:0000256" key="5">
    <source>
        <dbReference type="ARBA" id="ARBA00022741"/>
    </source>
</evidence>
<dbReference type="InterPro" id="IPR019821">
    <property type="entry name" value="Kinesin_motor_CS"/>
</dbReference>
<dbReference type="CDD" id="cd01365">
    <property type="entry name" value="KISc_KIF1A_KIF1B"/>
    <property type="match status" value="1"/>
</dbReference>
<comment type="similarity">
    <text evidence="10">Belongs to the TRAFAC class myosin-kinesin ATPase superfamily. Kinesin family.</text>
</comment>